<reference evidence="2 3" key="1">
    <citation type="submission" date="2023-05" db="EMBL/GenBank/DDBJ databases">
        <title>Corynebacterium suedekumii sp. nov. and Corynebacterium breve sp. nov. isolated from raw cow's milk.</title>
        <authorList>
            <person name="Baer M.K."/>
            <person name="Mehl L."/>
            <person name="Hellmuth R."/>
            <person name="Marke G."/>
            <person name="Lipski A."/>
        </authorList>
    </citation>
    <scope>NUCLEOTIDE SEQUENCE [LARGE SCALE GENOMIC DNA]</scope>
    <source>
        <strain evidence="2 3">R4</strain>
    </source>
</reference>
<protein>
    <recommendedName>
        <fullName evidence="4">Type II toxin-antitoxin system PemK/MazF family toxin</fullName>
    </recommendedName>
</protein>
<dbReference type="EMBL" id="CP126969">
    <property type="protein sequence ID" value="WIM67138.1"/>
    <property type="molecule type" value="Genomic_DNA"/>
</dbReference>
<gene>
    <name evidence="2" type="ORF">QP027_08380</name>
</gene>
<dbReference type="RefSeq" id="WP_284824007.1">
    <property type="nucleotide sequence ID" value="NZ_CP126969.1"/>
</dbReference>
<name>A0ABY8VCC5_9CORY</name>
<feature type="compositionally biased region" description="Basic and acidic residues" evidence="1">
    <location>
        <begin position="17"/>
        <end position="42"/>
    </location>
</feature>
<evidence type="ECO:0008006" key="4">
    <source>
        <dbReference type="Google" id="ProtNLM"/>
    </source>
</evidence>
<dbReference type="Pfam" id="PF02452">
    <property type="entry name" value="PemK_toxin"/>
    <property type="match status" value="1"/>
</dbReference>
<dbReference type="Proteomes" id="UP001225598">
    <property type="component" value="Chromosome"/>
</dbReference>
<evidence type="ECO:0000313" key="3">
    <source>
        <dbReference type="Proteomes" id="UP001225598"/>
    </source>
</evidence>
<keyword evidence="3" id="KW-1185">Reference proteome</keyword>
<sequence>MSFLRPWRTMDNTTPIDSEKVSTRRSALRDRARSRKAEKTNHLDQGLESLRERLGTTDGAPSRQHASRVKVDPTATLARSVYYSPDLDGPAEPGEVVWVTVPSDPPEERPMLVVGRNSLHIHGLLISTGTKAFGDNFLEIGSGEWQNAPGRCWLRLDKTLTVPETDVRRRGVLFPRLRFDVVANRLRSRFHWA</sequence>
<evidence type="ECO:0000313" key="2">
    <source>
        <dbReference type="EMBL" id="WIM67138.1"/>
    </source>
</evidence>
<organism evidence="2 3">
    <name type="scientific">Corynebacterium breve</name>
    <dbReference type="NCBI Taxonomy" id="3049799"/>
    <lineage>
        <taxon>Bacteria</taxon>
        <taxon>Bacillati</taxon>
        <taxon>Actinomycetota</taxon>
        <taxon>Actinomycetes</taxon>
        <taxon>Mycobacteriales</taxon>
        <taxon>Corynebacteriaceae</taxon>
        <taxon>Corynebacterium</taxon>
    </lineage>
</organism>
<dbReference type="InterPro" id="IPR003477">
    <property type="entry name" value="PemK-like"/>
</dbReference>
<feature type="region of interest" description="Disordered" evidence="1">
    <location>
        <begin position="1"/>
        <end position="50"/>
    </location>
</feature>
<proteinExistence type="predicted"/>
<accession>A0ABY8VCC5</accession>
<evidence type="ECO:0000256" key="1">
    <source>
        <dbReference type="SAM" id="MobiDB-lite"/>
    </source>
</evidence>